<dbReference type="RefSeq" id="WP_202012304.1">
    <property type="nucleotide sequence ID" value="NZ_JAERRB010000006.1"/>
</dbReference>
<protein>
    <submittedName>
        <fullName evidence="1">Uncharacterized protein</fullName>
    </submittedName>
</protein>
<comment type="caution">
    <text evidence="1">The sequence shown here is derived from an EMBL/GenBank/DDBJ whole genome shotgun (WGS) entry which is preliminary data.</text>
</comment>
<organism evidence="1 2">
    <name type="scientific">Chryseolinea lacunae</name>
    <dbReference type="NCBI Taxonomy" id="2801331"/>
    <lineage>
        <taxon>Bacteria</taxon>
        <taxon>Pseudomonadati</taxon>
        <taxon>Bacteroidota</taxon>
        <taxon>Cytophagia</taxon>
        <taxon>Cytophagales</taxon>
        <taxon>Fulvivirgaceae</taxon>
        <taxon>Chryseolinea</taxon>
    </lineage>
</organism>
<proteinExistence type="predicted"/>
<accession>A0ABS1KVC9</accession>
<evidence type="ECO:0000313" key="2">
    <source>
        <dbReference type="Proteomes" id="UP000613030"/>
    </source>
</evidence>
<keyword evidence="2" id="KW-1185">Reference proteome</keyword>
<dbReference type="Proteomes" id="UP000613030">
    <property type="component" value="Unassembled WGS sequence"/>
</dbReference>
<reference evidence="1 2" key="1">
    <citation type="submission" date="2021-01" db="EMBL/GenBank/DDBJ databases">
        <title>Chryseolinea sp. Jin1 Genome sequencing and assembly.</title>
        <authorList>
            <person name="Kim I."/>
        </authorList>
    </citation>
    <scope>NUCLEOTIDE SEQUENCE [LARGE SCALE GENOMIC DNA]</scope>
    <source>
        <strain evidence="1 2">Jin1</strain>
    </source>
</reference>
<dbReference type="EMBL" id="JAERRB010000006">
    <property type="protein sequence ID" value="MBL0743192.1"/>
    <property type="molecule type" value="Genomic_DNA"/>
</dbReference>
<sequence>MKKDLYSEFYLLHNNLTLKHFGGISAVARFPEYKIEVSLYLSKLNLSHHDDTGHHYKLDSDELKTLADMTQQLEHDMRHLIRLAKIGGLSEAMYGEAE</sequence>
<gene>
    <name evidence="1" type="ORF">JI741_18315</name>
</gene>
<evidence type="ECO:0000313" key="1">
    <source>
        <dbReference type="EMBL" id="MBL0743192.1"/>
    </source>
</evidence>
<name>A0ABS1KVC9_9BACT</name>